<evidence type="ECO:0000259" key="8">
    <source>
        <dbReference type="PROSITE" id="PS50950"/>
    </source>
</evidence>
<proteinExistence type="predicted"/>
<sequence length="522" mass="59644">MGHSCCVNGCHTKSHDRHGRKVDLNMRFFRFPTWKRGYGQQVEELTERRRVAWVAAVRRKDITFNTISPFMRVCSRHFHKGQPAYEMMETDPDWAPSLHLGHTYVAPTDTARAERRCRREQLRKEKLRAAEIKEEDVTPEPGEESSEQHTEEGTPGTEEVGQLHAKEWTHEAGGGSDELTTENKIQITSHTVTQTECDLCVLRRAEINRLLEENRALRLELHECRISDGFFGDNDEKVKYYTGLPNLGTFMTLFNFLVPLMHGQRKILTPFQMLLLTFMRLRLDLPPQHLAHLFRVSLKTVYRTFNETVSFLHANLKCSIVWPDRETLHKIMPHEFVEAFGHRVAVIIDCFEILTEKSSDLKVRAQMFSSYKHHHTMKYLIGITPRGTICFLSKGWGGGTSDKHITLNSGFLDNLLPGDIVLADRGFDVKDRVGMLCAEVKPPAITKGCCQLAARGVEETREIAHLRVHVERVIRNVCKKYKILSGTIPVTMILPCEGEDVTMLDKVVTVCSALTNQCPVIV</sequence>
<feature type="domain" description="THAP-type" evidence="8">
    <location>
        <begin position="1"/>
        <end position="99"/>
    </location>
</feature>
<name>A0A3B3QD36_9TELE</name>
<feature type="region of interest" description="Disordered" evidence="7">
    <location>
        <begin position="128"/>
        <end position="160"/>
    </location>
</feature>
<dbReference type="GO" id="GO:0008270">
    <property type="term" value="F:zinc ion binding"/>
    <property type="evidence" value="ECO:0007669"/>
    <property type="project" value="UniProtKB-KW"/>
</dbReference>
<dbReference type="InterPro" id="IPR027806">
    <property type="entry name" value="HARBI1_dom"/>
</dbReference>
<keyword evidence="3 6" id="KW-0863">Zinc-finger</keyword>
<evidence type="ECO:0000256" key="4">
    <source>
        <dbReference type="ARBA" id="ARBA00022833"/>
    </source>
</evidence>
<dbReference type="SUPFAM" id="SSF57716">
    <property type="entry name" value="Glucocorticoid receptor-like (DNA-binding domain)"/>
    <property type="match status" value="1"/>
</dbReference>
<evidence type="ECO:0000256" key="3">
    <source>
        <dbReference type="ARBA" id="ARBA00022771"/>
    </source>
</evidence>
<protein>
    <submittedName>
        <fullName evidence="9">Zgc:113019</fullName>
    </submittedName>
</protein>
<keyword evidence="4" id="KW-0862">Zinc</keyword>
<dbReference type="GO" id="GO:0003677">
    <property type="term" value="F:DNA binding"/>
    <property type="evidence" value="ECO:0007669"/>
    <property type="project" value="UniProtKB-UniRule"/>
</dbReference>
<keyword evidence="2" id="KW-0479">Metal-binding</keyword>
<keyword evidence="10" id="KW-1185">Reference proteome</keyword>
<dbReference type="Pfam" id="PF05485">
    <property type="entry name" value="THAP"/>
    <property type="match status" value="1"/>
</dbReference>
<dbReference type="PROSITE" id="PS50950">
    <property type="entry name" value="ZF_THAP"/>
    <property type="match status" value="1"/>
</dbReference>
<dbReference type="SMART" id="SM00980">
    <property type="entry name" value="THAP"/>
    <property type="match status" value="1"/>
</dbReference>
<dbReference type="PANTHER" id="PTHR23080">
    <property type="entry name" value="THAP DOMAIN PROTEIN"/>
    <property type="match status" value="1"/>
</dbReference>
<dbReference type="Pfam" id="PF13359">
    <property type="entry name" value="DDE_Tnp_4"/>
    <property type="match status" value="1"/>
</dbReference>
<dbReference type="PANTHER" id="PTHR23080:SF144">
    <property type="entry name" value="SPINDLE AND KINETOCHORE ASSOCIATED COMPLEX SUBUNIT 3"/>
    <property type="match status" value="1"/>
</dbReference>
<accession>A0A3B3QD36</accession>
<keyword evidence="5 6" id="KW-0238">DNA-binding</keyword>
<evidence type="ECO:0000256" key="7">
    <source>
        <dbReference type="SAM" id="MobiDB-lite"/>
    </source>
</evidence>
<dbReference type="Ensembl" id="ENSPKIT00000027281.1">
    <property type="protein sequence ID" value="ENSPKIP00000003321.1"/>
    <property type="gene ID" value="ENSPKIG00000020878.1"/>
</dbReference>
<evidence type="ECO:0000256" key="2">
    <source>
        <dbReference type="ARBA" id="ARBA00022723"/>
    </source>
</evidence>
<dbReference type="AlphaFoldDB" id="A0A3B3QD36"/>
<evidence type="ECO:0000256" key="1">
    <source>
        <dbReference type="ARBA" id="ARBA00001968"/>
    </source>
</evidence>
<dbReference type="Pfam" id="PF13613">
    <property type="entry name" value="HTH_Tnp_4"/>
    <property type="match status" value="1"/>
</dbReference>
<evidence type="ECO:0000256" key="5">
    <source>
        <dbReference type="ARBA" id="ARBA00023125"/>
    </source>
</evidence>
<reference evidence="9" key="1">
    <citation type="submission" date="2025-08" db="UniProtKB">
        <authorList>
            <consortium name="Ensembl"/>
        </authorList>
    </citation>
    <scope>IDENTIFICATION</scope>
</reference>
<organism evidence="9 10">
    <name type="scientific">Paramormyrops kingsleyae</name>
    <dbReference type="NCBI Taxonomy" id="1676925"/>
    <lineage>
        <taxon>Eukaryota</taxon>
        <taxon>Metazoa</taxon>
        <taxon>Chordata</taxon>
        <taxon>Craniata</taxon>
        <taxon>Vertebrata</taxon>
        <taxon>Euteleostomi</taxon>
        <taxon>Actinopterygii</taxon>
        <taxon>Neopterygii</taxon>
        <taxon>Teleostei</taxon>
        <taxon>Osteoglossocephala</taxon>
        <taxon>Osteoglossomorpha</taxon>
        <taxon>Osteoglossiformes</taxon>
        <taxon>Mormyridae</taxon>
        <taxon>Paramormyrops</taxon>
    </lineage>
</organism>
<dbReference type="GeneTree" id="ENSGT00940000164249"/>
<evidence type="ECO:0000256" key="6">
    <source>
        <dbReference type="PROSITE-ProRule" id="PRU00309"/>
    </source>
</evidence>
<dbReference type="Proteomes" id="UP000261540">
    <property type="component" value="Unplaced"/>
</dbReference>
<dbReference type="InterPro" id="IPR027805">
    <property type="entry name" value="Transposase_HTH_dom"/>
</dbReference>
<evidence type="ECO:0000313" key="10">
    <source>
        <dbReference type="Proteomes" id="UP000261540"/>
    </source>
</evidence>
<evidence type="ECO:0000313" key="9">
    <source>
        <dbReference type="Ensembl" id="ENSPKIP00000003321.1"/>
    </source>
</evidence>
<comment type="cofactor">
    <cofactor evidence="1">
        <name>a divalent metal cation</name>
        <dbReference type="ChEBI" id="CHEBI:60240"/>
    </cofactor>
</comment>
<dbReference type="InterPro" id="IPR006612">
    <property type="entry name" value="THAP_Znf"/>
</dbReference>
<reference evidence="9" key="2">
    <citation type="submission" date="2025-09" db="UniProtKB">
        <authorList>
            <consortium name="Ensembl"/>
        </authorList>
    </citation>
    <scope>IDENTIFICATION</scope>
</reference>